<dbReference type="InterPro" id="IPR021452">
    <property type="entry name" value="DUF3103"/>
</dbReference>
<feature type="chain" id="PRO_5022188781" evidence="1">
    <location>
        <begin position="26"/>
        <end position="405"/>
    </location>
</feature>
<proteinExistence type="predicted"/>
<name>A0A553JRA9_SHEHA</name>
<organism evidence="2 3">
    <name type="scientific">Shewanella hanedai</name>
    <name type="common">Alteromonas hanedai</name>
    <dbReference type="NCBI Taxonomy" id="25"/>
    <lineage>
        <taxon>Bacteria</taxon>
        <taxon>Pseudomonadati</taxon>
        <taxon>Pseudomonadota</taxon>
        <taxon>Gammaproteobacteria</taxon>
        <taxon>Alteromonadales</taxon>
        <taxon>Shewanellaceae</taxon>
        <taxon>Shewanella</taxon>
    </lineage>
</organism>
<sequence length="405" mass="44924">MKSISLSLLMLTVPLVTATASSSYAQSVDDALSTSPVSSRVVDAKREIALELSRQYAQVSPILKSTINQYRLTMNAEQAFQLSGIDDKALRHAELTIREAKGLQTHLPADKDALSGYRRASVDTHLVQFRLADASMLADWQQGQSPLFAFEPDGDDKQWVNIEAYDLDGNIHLLDVYQLPQRPVLVIALNKQKAISEGLAVMRETFPSSTNSVSKVNRKNRQLSSVSTSSDQPISTTVIKQISVEDDQEPWISGKAEVYAIVTGVNPSRDEPVLDLIEMPYLDYSDTQYYPNQIIIHWERYRWAAADMILMEHDDGTNYKDLASALLLAAEQVLNSIPDPEVQGYSIIATITNGILAAMPDAWFTNDDDHLDVYYTLQEGETYTQHSGAGGNAKATFAPLIIQPR</sequence>
<accession>A0A553JRA9</accession>
<evidence type="ECO:0000313" key="3">
    <source>
        <dbReference type="Proteomes" id="UP000318126"/>
    </source>
</evidence>
<reference evidence="3" key="1">
    <citation type="submission" date="2019-07" db="EMBL/GenBank/DDBJ databases">
        <title>Shewanella sp. YLB-08 draft genomic sequence.</title>
        <authorList>
            <person name="Yu L."/>
        </authorList>
    </citation>
    <scope>NUCLEOTIDE SEQUENCE [LARGE SCALE GENOMIC DNA]</scope>
    <source>
        <strain evidence="3">JCM 20706</strain>
    </source>
</reference>
<protein>
    <submittedName>
        <fullName evidence="2">DUF3103 family protein</fullName>
    </submittedName>
</protein>
<keyword evidence="1" id="KW-0732">Signal</keyword>
<feature type="signal peptide" evidence="1">
    <location>
        <begin position="1"/>
        <end position="25"/>
    </location>
</feature>
<dbReference type="EMBL" id="VKGK01000006">
    <property type="protein sequence ID" value="TRY15006.1"/>
    <property type="molecule type" value="Genomic_DNA"/>
</dbReference>
<evidence type="ECO:0000313" key="2">
    <source>
        <dbReference type="EMBL" id="TRY15006.1"/>
    </source>
</evidence>
<dbReference type="OrthoDB" id="6190837at2"/>
<dbReference type="Pfam" id="PF11301">
    <property type="entry name" value="DUF3103"/>
    <property type="match status" value="1"/>
</dbReference>
<dbReference type="AlphaFoldDB" id="A0A553JRA9"/>
<gene>
    <name evidence="2" type="ORF">FN961_06725</name>
</gene>
<dbReference type="RefSeq" id="WP_143563794.1">
    <property type="nucleotide sequence ID" value="NZ_BMPL01000005.1"/>
</dbReference>
<comment type="caution">
    <text evidence="2">The sequence shown here is derived from an EMBL/GenBank/DDBJ whole genome shotgun (WGS) entry which is preliminary data.</text>
</comment>
<evidence type="ECO:0000256" key="1">
    <source>
        <dbReference type="SAM" id="SignalP"/>
    </source>
</evidence>
<keyword evidence="3" id="KW-1185">Reference proteome</keyword>
<dbReference type="Proteomes" id="UP000318126">
    <property type="component" value="Unassembled WGS sequence"/>
</dbReference>